<sequence length="218" mass="25487">MRTSQKLKIKLLGLICISNRFCLISNIHLDYILIAIFEVFVQISQTDNQDAQVFSCFLRNNSNDSFVLKLLTYVSIKRVLSFRYLEKKNFGINFSILVLLKIKLQTLKIYFEDSTEILMSRLNLYSRVLNLYKSLYITSNRVFQDDNPVLKNSLTRLRNEFKANKHLADEAEIKQLLKFGREVKQELEGLIQTIPTEKQNIYTSTFLESSSKKIHDKG</sequence>
<protein>
    <recommendedName>
        <fullName evidence="7">Complex III assembly factor LYRM7</fullName>
    </recommendedName>
    <alternativeName>
        <fullName evidence="8">LYR motif-containing protein 7</fullName>
    </alternativeName>
</protein>
<dbReference type="InterPro" id="IPR050435">
    <property type="entry name" value="MZM1/LYRM7"/>
</dbReference>
<comment type="similarity">
    <text evidence="2">Belongs to the complex I LYR family.</text>
</comment>
<evidence type="ECO:0000256" key="2">
    <source>
        <dbReference type="ARBA" id="ARBA00009508"/>
    </source>
</evidence>
<reference evidence="10 11" key="1">
    <citation type="journal article" date="2018" name="Sci. Rep.">
        <title>Genomic signatures of local adaptation to the degree of environmental predictability in rotifers.</title>
        <authorList>
            <person name="Franch-Gras L."/>
            <person name="Hahn C."/>
            <person name="Garcia-Roger E.M."/>
            <person name="Carmona M.J."/>
            <person name="Serra M."/>
            <person name="Gomez A."/>
        </authorList>
    </citation>
    <scope>NUCLEOTIDE SEQUENCE [LARGE SCALE GENOMIC DNA]</scope>
    <source>
        <strain evidence="10">HYR1</strain>
    </source>
</reference>
<feature type="domain" description="Complex 1 LYR protein" evidence="9">
    <location>
        <begin position="127"/>
        <end position="182"/>
    </location>
</feature>
<proteinExistence type="inferred from homology"/>
<comment type="subunit">
    <text evidence="6">Interacts with UQCRFS1.</text>
</comment>
<keyword evidence="4" id="KW-0143">Chaperone</keyword>
<comment type="caution">
    <text evidence="10">The sequence shown here is derived from an EMBL/GenBank/DDBJ whole genome shotgun (WGS) entry which is preliminary data.</text>
</comment>
<comment type="subcellular location">
    <subcellularLocation>
        <location evidence="1">Mitochondrion matrix</location>
    </subcellularLocation>
</comment>
<keyword evidence="11" id="KW-1185">Reference proteome</keyword>
<comment type="function">
    <text evidence="5">Assembly factor required for Rieske Fe-S protein UQCRFS1 incorporation into the cytochrome b-c1 (CIII) complex. Functions as a chaperone, binding to this subunit within the mitochondrial matrix and stabilizing it prior to its translocation and insertion into the late CIII dimeric intermediate within the mitochondrial inner membrane.</text>
</comment>
<dbReference type="PANTHER" id="PTHR46749:SF1">
    <property type="entry name" value="COMPLEX III ASSEMBLY FACTOR LYRM7"/>
    <property type="match status" value="1"/>
</dbReference>
<evidence type="ECO:0000256" key="6">
    <source>
        <dbReference type="ARBA" id="ARBA00025809"/>
    </source>
</evidence>
<keyword evidence="3" id="KW-0496">Mitochondrion</keyword>
<evidence type="ECO:0000313" key="11">
    <source>
        <dbReference type="Proteomes" id="UP000276133"/>
    </source>
</evidence>
<dbReference type="GO" id="GO:0005759">
    <property type="term" value="C:mitochondrial matrix"/>
    <property type="evidence" value="ECO:0007669"/>
    <property type="project" value="UniProtKB-SubCell"/>
</dbReference>
<evidence type="ECO:0000259" key="9">
    <source>
        <dbReference type="Pfam" id="PF05347"/>
    </source>
</evidence>
<organism evidence="10 11">
    <name type="scientific">Brachionus plicatilis</name>
    <name type="common">Marine rotifer</name>
    <name type="synonym">Brachionus muelleri</name>
    <dbReference type="NCBI Taxonomy" id="10195"/>
    <lineage>
        <taxon>Eukaryota</taxon>
        <taxon>Metazoa</taxon>
        <taxon>Spiralia</taxon>
        <taxon>Gnathifera</taxon>
        <taxon>Rotifera</taxon>
        <taxon>Eurotatoria</taxon>
        <taxon>Monogononta</taxon>
        <taxon>Pseudotrocha</taxon>
        <taxon>Ploima</taxon>
        <taxon>Brachionidae</taxon>
        <taxon>Brachionus</taxon>
    </lineage>
</organism>
<evidence type="ECO:0000256" key="4">
    <source>
        <dbReference type="ARBA" id="ARBA00023186"/>
    </source>
</evidence>
<dbReference type="GO" id="GO:0034551">
    <property type="term" value="P:mitochondrial respiratory chain complex III assembly"/>
    <property type="evidence" value="ECO:0007669"/>
    <property type="project" value="InterPro"/>
</dbReference>
<dbReference type="InterPro" id="IPR008011">
    <property type="entry name" value="Complex1_LYR_dom"/>
</dbReference>
<dbReference type="OrthoDB" id="529194at2759"/>
<evidence type="ECO:0000256" key="1">
    <source>
        <dbReference type="ARBA" id="ARBA00004305"/>
    </source>
</evidence>
<evidence type="ECO:0000313" key="10">
    <source>
        <dbReference type="EMBL" id="RNA23351.1"/>
    </source>
</evidence>
<evidence type="ECO:0000256" key="5">
    <source>
        <dbReference type="ARBA" id="ARBA00025430"/>
    </source>
</evidence>
<dbReference type="Proteomes" id="UP000276133">
    <property type="component" value="Unassembled WGS sequence"/>
</dbReference>
<evidence type="ECO:0000256" key="8">
    <source>
        <dbReference type="ARBA" id="ARBA00031830"/>
    </source>
</evidence>
<dbReference type="InterPro" id="IPR045298">
    <property type="entry name" value="Complex1_LYR_LYRM7"/>
</dbReference>
<evidence type="ECO:0000256" key="3">
    <source>
        <dbReference type="ARBA" id="ARBA00023128"/>
    </source>
</evidence>
<dbReference type="PANTHER" id="PTHR46749">
    <property type="entry name" value="COMPLEX III ASSEMBLY FACTOR LYRM7"/>
    <property type="match status" value="1"/>
</dbReference>
<dbReference type="AlphaFoldDB" id="A0A3M7RIF6"/>
<gene>
    <name evidence="10" type="ORF">BpHYR1_015028</name>
</gene>
<dbReference type="Pfam" id="PF05347">
    <property type="entry name" value="Complex1_LYR"/>
    <property type="match status" value="1"/>
</dbReference>
<dbReference type="CDD" id="cd20267">
    <property type="entry name" value="Complex1_LYR_LYRM7"/>
    <property type="match status" value="1"/>
</dbReference>
<name>A0A3M7RIF6_BRAPC</name>
<dbReference type="EMBL" id="REGN01003308">
    <property type="protein sequence ID" value="RNA23351.1"/>
    <property type="molecule type" value="Genomic_DNA"/>
</dbReference>
<dbReference type="GO" id="GO:0044183">
    <property type="term" value="F:protein folding chaperone"/>
    <property type="evidence" value="ECO:0007669"/>
    <property type="project" value="TreeGrafter"/>
</dbReference>
<evidence type="ECO:0000256" key="7">
    <source>
        <dbReference type="ARBA" id="ARBA00026165"/>
    </source>
</evidence>
<accession>A0A3M7RIF6</accession>